<dbReference type="Pfam" id="PF00072">
    <property type="entry name" value="Response_reg"/>
    <property type="match status" value="1"/>
</dbReference>
<sequence length="115" mass="13044">MPKMDGLDFIRTLSDKHPSTQIIIITGHGDESDAIEAVKLHVCDYIKKGDLTIERLLGSIEQALIRYKSLPKMHKPEQQLDQWKVAEENIENIRDITSKIDGSLGDEISRMRGES</sequence>
<evidence type="ECO:0000259" key="1">
    <source>
        <dbReference type="PROSITE" id="PS50110"/>
    </source>
</evidence>
<dbReference type="Gene3D" id="3.40.50.2300">
    <property type="match status" value="1"/>
</dbReference>
<name>X1G2S0_9ZZZZ</name>
<feature type="domain" description="Response regulatory" evidence="1">
    <location>
        <begin position="1"/>
        <end position="63"/>
    </location>
</feature>
<dbReference type="GO" id="GO:0000160">
    <property type="term" value="P:phosphorelay signal transduction system"/>
    <property type="evidence" value="ECO:0007669"/>
    <property type="project" value="InterPro"/>
</dbReference>
<accession>X1G2S0</accession>
<comment type="caution">
    <text evidence="2">The sequence shown here is derived from an EMBL/GenBank/DDBJ whole genome shotgun (WGS) entry which is preliminary data.</text>
</comment>
<organism evidence="2">
    <name type="scientific">marine sediment metagenome</name>
    <dbReference type="NCBI Taxonomy" id="412755"/>
    <lineage>
        <taxon>unclassified sequences</taxon>
        <taxon>metagenomes</taxon>
        <taxon>ecological metagenomes</taxon>
    </lineage>
</organism>
<protein>
    <recommendedName>
        <fullName evidence="1">Response regulatory domain-containing protein</fullName>
    </recommendedName>
</protein>
<proteinExistence type="predicted"/>
<dbReference type="EMBL" id="BARU01020660">
    <property type="protein sequence ID" value="GAH51527.1"/>
    <property type="molecule type" value="Genomic_DNA"/>
</dbReference>
<dbReference type="SUPFAM" id="SSF52172">
    <property type="entry name" value="CheY-like"/>
    <property type="match status" value="1"/>
</dbReference>
<dbReference type="AlphaFoldDB" id="X1G2S0"/>
<dbReference type="InterPro" id="IPR001789">
    <property type="entry name" value="Sig_transdc_resp-reg_receiver"/>
</dbReference>
<dbReference type="InterPro" id="IPR011006">
    <property type="entry name" value="CheY-like_superfamily"/>
</dbReference>
<evidence type="ECO:0000313" key="2">
    <source>
        <dbReference type="EMBL" id="GAH51527.1"/>
    </source>
</evidence>
<gene>
    <name evidence="2" type="ORF">S03H2_33895</name>
</gene>
<reference evidence="2" key="1">
    <citation type="journal article" date="2014" name="Front. Microbiol.">
        <title>High frequency of phylogenetically diverse reductive dehalogenase-homologous genes in deep subseafloor sedimentary metagenomes.</title>
        <authorList>
            <person name="Kawai M."/>
            <person name="Futagami T."/>
            <person name="Toyoda A."/>
            <person name="Takaki Y."/>
            <person name="Nishi S."/>
            <person name="Hori S."/>
            <person name="Arai W."/>
            <person name="Tsubouchi T."/>
            <person name="Morono Y."/>
            <person name="Uchiyama I."/>
            <person name="Ito T."/>
            <person name="Fujiyama A."/>
            <person name="Inagaki F."/>
            <person name="Takami H."/>
        </authorList>
    </citation>
    <scope>NUCLEOTIDE SEQUENCE</scope>
    <source>
        <strain evidence="2">Expedition CK06-06</strain>
    </source>
</reference>
<dbReference type="PROSITE" id="PS50110">
    <property type="entry name" value="RESPONSE_REGULATORY"/>
    <property type="match status" value="1"/>
</dbReference>